<comment type="subcellular location">
    <subcellularLocation>
        <location evidence="1">Periplasm</location>
    </subcellularLocation>
</comment>
<feature type="signal peptide" evidence="4">
    <location>
        <begin position="1"/>
        <end position="22"/>
    </location>
</feature>
<comment type="caution">
    <text evidence="6">The sequence shown here is derived from an EMBL/GenBank/DDBJ whole genome shotgun (WGS) entry which is preliminary data.</text>
</comment>
<dbReference type="PANTHER" id="PTHR30024:SF47">
    <property type="entry name" value="TAURINE-BINDING PERIPLASMIC PROTEIN"/>
    <property type="match status" value="1"/>
</dbReference>
<proteinExistence type="inferred from homology"/>
<reference evidence="6 7" key="1">
    <citation type="submission" date="2019-03" db="EMBL/GenBank/DDBJ databases">
        <title>Genomic Encyclopedia of Type Strains, Phase IV (KMG-IV): sequencing the most valuable type-strain genomes for metagenomic binning, comparative biology and taxonomic classification.</title>
        <authorList>
            <person name="Goeker M."/>
        </authorList>
    </citation>
    <scope>NUCLEOTIDE SEQUENCE [LARGE SCALE GENOMIC DNA]</scope>
    <source>
        <strain evidence="6 7">DSM 20467</strain>
    </source>
</reference>
<keyword evidence="7" id="KW-1185">Reference proteome</keyword>
<sequence>MNFIWQKLLVVGMVLAALLAVAGCGNTSPSSSGSGEEGKNEKVIIGQSSWIGFAPLYIAEEKGFFKEHGADVEIQSIESKTDSKTALAADRIQGVSTDMSTQVMNAAAGIDLVQILALDTSAGGDGIVAKKEYNTIEDLKGKKIALDTTGGADYFWFQYLLQQKGMTLKDFDVQNMSAGDAGAAFVAGKVDAAITWQPWLSKAEKTDFGHTLIDSNANPGVIVDTFAMKKSYIKEHPQAAKAIVAGWYEALEYMKTNNDDAIAIIAKRVGEKPESVKDELNDVKFYDKVGNEKYFGTSDTKGDFYKVTALAAKLWKDLGLIDKEIDANSIIDGSFLNAQ</sequence>
<dbReference type="SUPFAM" id="SSF53850">
    <property type="entry name" value="Periplasmic binding protein-like II"/>
    <property type="match status" value="1"/>
</dbReference>
<organism evidence="6 7">
    <name type="scientific">Pectinatus cerevisiiphilus</name>
    <dbReference type="NCBI Taxonomy" id="86956"/>
    <lineage>
        <taxon>Bacteria</taxon>
        <taxon>Bacillati</taxon>
        <taxon>Bacillota</taxon>
        <taxon>Negativicutes</taxon>
        <taxon>Selenomonadales</taxon>
        <taxon>Selenomonadaceae</taxon>
        <taxon>Pectinatus</taxon>
    </lineage>
</organism>
<evidence type="ECO:0000256" key="4">
    <source>
        <dbReference type="SAM" id="SignalP"/>
    </source>
</evidence>
<dbReference type="PANTHER" id="PTHR30024">
    <property type="entry name" value="ALIPHATIC SULFONATES-BINDING PROTEIN-RELATED"/>
    <property type="match status" value="1"/>
</dbReference>
<keyword evidence="3 4" id="KW-0732">Signal</keyword>
<dbReference type="EMBL" id="SMAA01000007">
    <property type="protein sequence ID" value="TCS79267.1"/>
    <property type="molecule type" value="Genomic_DNA"/>
</dbReference>
<dbReference type="OrthoDB" id="9815602at2"/>
<dbReference type="Pfam" id="PF09084">
    <property type="entry name" value="NMT1"/>
    <property type="match status" value="1"/>
</dbReference>
<feature type="domain" description="SsuA/THI5-like" evidence="5">
    <location>
        <begin position="52"/>
        <end position="260"/>
    </location>
</feature>
<comment type="similarity">
    <text evidence="2">Belongs to the bacterial solute-binding protein SsuA/TauA family.</text>
</comment>
<accession>A0A4R3K8N0</accession>
<dbReference type="CDD" id="cd13563">
    <property type="entry name" value="PBP2_SsuA_like_6"/>
    <property type="match status" value="1"/>
</dbReference>
<evidence type="ECO:0000256" key="2">
    <source>
        <dbReference type="ARBA" id="ARBA00010742"/>
    </source>
</evidence>
<evidence type="ECO:0000256" key="1">
    <source>
        <dbReference type="ARBA" id="ARBA00004418"/>
    </source>
</evidence>
<evidence type="ECO:0000256" key="3">
    <source>
        <dbReference type="ARBA" id="ARBA00022729"/>
    </source>
</evidence>
<dbReference type="GO" id="GO:0042597">
    <property type="term" value="C:periplasmic space"/>
    <property type="evidence" value="ECO:0007669"/>
    <property type="project" value="UniProtKB-SubCell"/>
</dbReference>
<dbReference type="InterPro" id="IPR015168">
    <property type="entry name" value="SsuA/THI5"/>
</dbReference>
<evidence type="ECO:0000259" key="5">
    <source>
        <dbReference type="Pfam" id="PF09084"/>
    </source>
</evidence>
<feature type="chain" id="PRO_5038393350" evidence="4">
    <location>
        <begin position="23"/>
        <end position="339"/>
    </location>
</feature>
<dbReference type="RefSeq" id="WP_132548972.1">
    <property type="nucleotide sequence ID" value="NZ_SMAA01000007.1"/>
</dbReference>
<dbReference type="PROSITE" id="PS51257">
    <property type="entry name" value="PROKAR_LIPOPROTEIN"/>
    <property type="match status" value="1"/>
</dbReference>
<gene>
    <name evidence="6" type="ORF">EDC37_10733</name>
</gene>
<dbReference type="AlphaFoldDB" id="A0A4R3K8N0"/>
<dbReference type="Gene3D" id="3.40.190.10">
    <property type="entry name" value="Periplasmic binding protein-like II"/>
    <property type="match status" value="2"/>
</dbReference>
<evidence type="ECO:0000313" key="6">
    <source>
        <dbReference type="EMBL" id="TCS79267.1"/>
    </source>
</evidence>
<evidence type="ECO:0000313" key="7">
    <source>
        <dbReference type="Proteomes" id="UP000295188"/>
    </source>
</evidence>
<protein>
    <submittedName>
        <fullName evidence="6">NitT/TauT family transport system substrate-binding protein</fullName>
    </submittedName>
</protein>
<dbReference type="Proteomes" id="UP000295188">
    <property type="component" value="Unassembled WGS sequence"/>
</dbReference>
<name>A0A4R3K8N0_9FIRM</name>